<dbReference type="InterPro" id="IPR029068">
    <property type="entry name" value="Glyas_Bleomycin-R_OHBP_Dase"/>
</dbReference>
<evidence type="ECO:0000313" key="3">
    <source>
        <dbReference type="EMBL" id="MXO83207.1"/>
    </source>
</evidence>
<comment type="caution">
    <text evidence="3">The sequence shown here is derived from an EMBL/GenBank/DDBJ whole genome shotgun (WGS) entry which is preliminary data.</text>
</comment>
<evidence type="ECO:0000259" key="2">
    <source>
        <dbReference type="PROSITE" id="PS51819"/>
    </source>
</evidence>
<dbReference type="Proteomes" id="UP000460290">
    <property type="component" value="Unassembled WGS sequence"/>
</dbReference>
<organism evidence="3 4">
    <name type="scientific">Pontixanthobacter aestiaquae</name>
    <dbReference type="NCBI Taxonomy" id="1509367"/>
    <lineage>
        <taxon>Bacteria</taxon>
        <taxon>Pseudomonadati</taxon>
        <taxon>Pseudomonadota</taxon>
        <taxon>Alphaproteobacteria</taxon>
        <taxon>Sphingomonadales</taxon>
        <taxon>Erythrobacteraceae</taxon>
        <taxon>Pontixanthobacter</taxon>
    </lineage>
</organism>
<feature type="region of interest" description="Disordered" evidence="1">
    <location>
        <begin position="140"/>
        <end position="177"/>
    </location>
</feature>
<dbReference type="Gene3D" id="3.10.180.10">
    <property type="entry name" value="2,3-Dihydroxybiphenyl 1,2-Dioxygenase, domain 1"/>
    <property type="match status" value="1"/>
</dbReference>
<dbReference type="SUPFAM" id="SSF54593">
    <property type="entry name" value="Glyoxalase/Bleomycin resistance protein/Dihydroxybiphenyl dioxygenase"/>
    <property type="match status" value="1"/>
</dbReference>
<dbReference type="InterPro" id="IPR004360">
    <property type="entry name" value="Glyas_Fos-R_dOase_dom"/>
</dbReference>
<dbReference type="CDD" id="cd06587">
    <property type="entry name" value="VOC"/>
    <property type="match status" value="1"/>
</dbReference>
<proteinExistence type="predicted"/>
<dbReference type="EMBL" id="WTYZ01000001">
    <property type="protein sequence ID" value="MXO83207.1"/>
    <property type="molecule type" value="Genomic_DNA"/>
</dbReference>
<evidence type="ECO:0000313" key="4">
    <source>
        <dbReference type="Proteomes" id="UP000460290"/>
    </source>
</evidence>
<protein>
    <recommendedName>
        <fullName evidence="2">VOC domain-containing protein</fullName>
    </recommendedName>
</protein>
<accession>A0A844Z807</accession>
<dbReference type="PROSITE" id="PS51819">
    <property type="entry name" value="VOC"/>
    <property type="match status" value="1"/>
</dbReference>
<dbReference type="Pfam" id="PF00903">
    <property type="entry name" value="Glyoxalase"/>
    <property type="match status" value="1"/>
</dbReference>
<reference evidence="3 4" key="1">
    <citation type="submission" date="2019-12" db="EMBL/GenBank/DDBJ databases">
        <title>Genomic-based taxomic classification of the family Erythrobacteraceae.</title>
        <authorList>
            <person name="Xu L."/>
        </authorList>
    </citation>
    <scope>NUCLEOTIDE SEQUENCE [LARGE SCALE GENOMIC DNA]</scope>
    <source>
        <strain evidence="3 4">KCTC 42006</strain>
    </source>
</reference>
<dbReference type="RefSeq" id="WP_160613585.1">
    <property type="nucleotide sequence ID" value="NZ_JAUFQM010000001.1"/>
</dbReference>
<dbReference type="AlphaFoldDB" id="A0A844Z807"/>
<name>A0A844Z807_9SPHN</name>
<feature type="domain" description="VOC" evidence="2">
    <location>
        <begin position="5"/>
        <end position="123"/>
    </location>
</feature>
<feature type="compositionally biased region" description="Polar residues" evidence="1">
    <location>
        <begin position="157"/>
        <end position="177"/>
    </location>
</feature>
<keyword evidence="4" id="KW-1185">Reference proteome</keyword>
<dbReference type="InterPro" id="IPR037523">
    <property type="entry name" value="VOC_core"/>
</dbReference>
<sequence>MPQAKLEHANLTVTNPQRSAAFFQQLCGWHIRWEGPSMGNGYTIHVGSETDYLSLYTNDTAKGGFSKGQPLNHVALQVDDLAAARKVVVDAGLEPFSDGTYDPGPSSFYFFDWDGIEFEIVSYGMRSSCASRCLTAHQSAENADETKASTPKKRANARSQPRLTLYDGTTSMRGIPC</sequence>
<gene>
    <name evidence="3" type="ORF">GRI35_07475</name>
</gene>
<dbReference type="OrthoDB" id="7355345at2"/>
<evidence type="ECO:0000256" key="1">
    <source>
        <dbReference type="SAM" id="MobiDB-lite"/>
    </source>
</evidence>